<reference evidence="2 3" key="1">
    <citation type="submission" date="2019-02" db="EMBL/GenBank/DDBJ databases">
        <title>Kribbella capetownensis sp. nov. and Kribbella speibonae sp. nov., isolated from soil.</title>
        <authorList>
            <person name="Curtis S.M."/>
            <person name="Norton I."/>
            <person name="Everest G.J."/>
            <person name="Meyers P.R."/>
        </authorList>
    </citation>
    <scope>NUCLEOTIDE SEQUENCE [LARGE SCALE GENOMIC DNA]</scope>
    <source>
        <strain evidence="2 3">YM53</strain>
    </source>
</reference>
<dbReference type="PANTHER" id="PTHR43433">
    <property type="entry name" value="HYDROLASE, ALPHA/BETA FOLD FAMILY PROTEIN"/>
    <property type="match status" value="1"/>
</dbReference>
<comment type="caution">
    <text evidence="2">The sequence shown here is derived from an EMBL/GenBank/DDBJ whole genome shotgun (WGS) entry which is preliminary data.</text>
</comment>
<keyword evidence="3" id="KW-1185">Reference proteome</keyword>
<dbReference type="EMBL" id="SJKD01000010">
    <property type="protein sequence ID" value="TCC44328.1"/>
    <property type="molecule type" value="Genomic_DNA"/>
</dbReference>
<dbReference type="Proteomes" id="UP000293342">
    <property type="component" value="Unassembled WGS sequence"/>
</dbReference>
<sequence>MDFLTGVGGRRLDYVRRGRGEPLLLIQGMAGHHDMWGDELLSRLEDRFDIVAYDHRGVGRGDRADEPFTVADLADDAAAVIASAGWTSAHVFGISLGGMVAQELVLRHPDTVRSVALGCTWAGGASGVIAETSRDMVDAIASRDVERGLRVSFEANLSPRYAAEVPDALEIYRRRALAVKVPVPVVLMQWQAAKAHDTTERLGAIAVPVLILHGTADAQIPVENAQRLSSLIPAAKVEVFGHAGHLFWWEDPDRTATLLVTHTTA</sequence>
<dbReference type="InterPro" id="IPR029058">
    <property type="entry name" value="AB_hydrolase_fold"/>
</dbReference>
<dbReference type="PANTHER" id="PTHR43433:SF5">
    <property type="entry name" value="AB HYDROLASE-1 DOMAIN-CONTAINING PROTEIN"/>
    <property type="match status" value="1"/>
</dbReference>
<dbReference type="Gene3D" id="3.40.50.1820">
    <property type="entry name" value="alpha/beta hydrolase"/>
    <property type="match status" value="1"/>
</dbReference>
<evidence type="ECO:0000313" key="2">
    <source>
        <dbReference type="EMBL" id="TCC44328.1"/>
    </source>
</evidence>
<organism evidence="2 3">
    <name type="scientific">Kribbella capetownensis</name>
    <dbReference type="NCBI Taxonomy" id="1572659"/>
    <lineage>
        <taxon>Bacteria</taxon>
        <taxon>Bacillati</taxon>
        <taxon>Actinomycetota</taxon>
        <taxon>Actinomycetes</taxon>
        <taxon>Propionibacteriales</taxon>
        <taxon>Kribbellaceae</taxon>
        <taxon>Kribbella</taxon>
    </lineage>
</organism>
<accession>A0A4R0JI63</accession>
<dbReference type="RefSeq" id="WP_131518248.1">
    <property type="nucleotide sequence ID" value="NZ_SJKD01000010.1"/>
</dbReference>
<evidence type="ECO:0000259" key="1">
    <source>
        <dbReference type="Pfam" id="PF00561"/>
    </source>
</evidence>
<dbReference type="AlphaFoldDB" id="A0A4R0JI63"/>
<proteinExistence type="predicted"/>
<dbReference type="OrthoDB" id="8957634at2"/>
<keyword evidence="2" id="KW-0378">Hydrolase</keyword>
<gene>
    <name evidence="2" type="ORF">E0H75_36430</name>
</gene>
<dbReference type="GO" id="GO:0016787">
    <property type="term" value="F:hydrolase activity"/>
    <property type="evidence" value="ECO:0007669"/>
    <property type="project" value="UniProtKB-KW"/>
</dbReference>
<dbReference type="PRINTS" id="PR00111">
    <property type="entry name" value="ABHYDROLASE"/>
</dbReference>
<dbReference type="Pfam" id="PF00561">
    <property type="entry name" value="Abhydrolase_1"/>
    <property type="match status" value="1"/>
</dbReference>
<name>A0A4R0JI63_9ACTN</name>
<protein>
    <submittedName>
        <fullName evidence="2">Alpha/beta fold hydrolase</fullName>
    </submittedName>
</protein>
<dbReference type="SUPFAM" id="SSF53474">
    <property type="entry name" value="alpha/beta-Hydrolases"/>
    <property type="match status" value="1"/>
</dbReference>
<dbReference type="InterPro" id="IPR000073">
    <property type="entry name" value="AB_hydrolase_1"/>
</dbReference>
<evidence type="ECO:0000313" key="3">
    <source>
        <dbReference type="Proteomes" id="UP000293342"/>
    </source>
</evidence>
<feature type="domain" description="AB hydrolase-1" evidence="1">
    <location>
        <begin position="22"/>
        <end position="252"/>
    </location>
</feature>
<dbReference type="InterPro" id="IPR050471">
    <property type="entry name" value="AB_hydrolase"/>
</dbReference>